<gene>
    <name evidence="5" type="ORF">D2T29_09820</name>
    <name evidence="3" type="ORF">D2T30_06120</name>
    <name evidence="4" type="ORF">D2T31_09025</name>
    <name evidence="2" type="ORF">D2T33_08275</name>
</gene>
<name>A0A443JPZ3_9RHOB</name>
<comment type="caution">
    <text evidence="3">The sequence shown here is derived from an EMBL/GenBank/DDBJ whole genome shotgun (WGS) entry which is preliminary data.</text>
</comment>
<dbReference type="Proteomes" id="UP000284476">
    <property type="component" value="Unassembled WGS sequence"/>
</dbReference>
<reference evidence="6 7" key="1">
    <citation type="submission" date="2019-01" db="EMBL/GenBank/DDBJ databases">
        <title>Sinorhodobacter populi sp. nov. isolated from the symptomatic bark tissue of Populus euramericana canker.</title>
        <authorList>
            <person name="Xu G."/>
        </authorList>
    </citation>
    <scope>NUCLEOTIDE SEQUENCE [LARGE SCALE GENOMIC DNA]</scope>
    <source>
        <strain evidence="5 6">07D10-4-3</strain>
        <strain evidence="2 9">2D-5</strain>
        <strain evidence="4 8">D19-10-3-21</strain>
        <strain evidence="3 7">SK2B-1</strain>
    </source>
</reference>
<reference evidence="6 7" key="2">
    <citation type="submission" date="2019-01" db="EMBL/GenBank/DDBJ databases">
        <authorList>
            <person name="Li Y."/>
        </authorList>
    </citation>
    <scope>NUCLEOTIDE SEQUENCE [LARGE SCALE GENOMIC DNA]</scope>
    <source>
        <strain evidence="5 6">07D10-4-3</strain>
        <strain evidence="2 9">2D-5</strain>
        <strain evidence="4 8">D19-10-3-21</strain>
        <strain evidence="3 7">SK2B-1</strain>
    </source>
</reference>
<protein>
    <submittedName>
        <fullName evidence="3">Uncharacterized protein</fullName>
    </submittedName>
</protein>
<keyword evidence="9" id="KW-1185">Reference proteome</keyword>
<accession>A0A443KBF2</accession>
<accession>A0A443KGB6</accession>
<dbReference type="Proteomes" id="UP000285710">
    <property type="component" value="Unassembled WGS sequence"/>
</dbReference>
<feature type="transmembrane region" description="Helical" evidence="1">
    <location>
        <begin position="16"/>
        <end position="35"/>
    </location>
</feature>
<dbReference type="RefSeq" id="WP_128183210.1">
    <property type="nucleotide sequence ID" value="NZ_JBHRSO010000039.1"/>
</dbReference>
<accession>A0A443IX84</accession>
<evidence type="ECO:0000313" key="3">
    <source>
        <dbReference type="EMBL" id="RWR22519.1"/>
    </source>
</evidence>
<dbReference type="EMBL" id="SAUW01000007">
    <property type="protein sequence ID" value="RWR12699.1"/>
    <property type="molecule type" value="Genomic_DNA"/>
</dbReference>
<keyword evidence="1" id="KW-0812">Transmembrane</keyword>
<dbReference type="EMBL" id="SAUY01000010">
    <property type="protein sequence ID" value="RWR31794.1"/>
    <property type="molecule type" value="Genomic_DNA"/>
</dbReference>
<dbReference type="Proteomes" id="UP000284451">
    <property type="component" value="Unassembled WGS sequence"/>
</dbReference>
<sequence>MKALLFYRKEPQLSDYLGLALFLVAYLAVIGLIFLPRVYHSAAATPQSSFAVEATHLAVGAGQVIR</sequence>
<evidence type="ECO:0000313" key="8">
    <source>
        <dbReference type="Proteomes" id="UP000285295"/>
    </source>
</evidence>
<evidence type="ECO:0000313" key="5">
    <source>
        <dbReference type="EMBL" id="RWR31794.1"/>
    </source>
</evidence>
<dbReference type="EMBL" id="SAUX01000009">
    <property type="protein sequence ID" value="RWR30026.1"/>
    <property type="molecule type" value="Genomic_DNA"/>
</dbReference>
<dbReference type="EMBL" id="SAUZ01000005">
    <property type="protein sequence ID" value="RWR22519.1"/>
    <property type="molecule type" value="Genomic_DNA"/>
</dbReference>
<evidence type="ECO:0000313" key="7">
    <source>
        <dbReference type="Proteomes" id="UP000284476"/>
    </source>
</evidence>
<evidence type="ECO:0000313" key="4">
    <source>
        <dbReference type="EMBL" id="RWR30026.1"/>
    </source>
</evidence>
<evidence type="ECO:0000313" key="2">
    <source>
        <dbReference type="EMBL" id="RWR12699.1"/>
    </source>
</evidence>
<keyword evidence="1" id="KW-1133">Transmembrane helix</keyword>
<evidence type="ECO:0000313" key="6">
    <source>
        <dbReference type="Proteomes" id="UP000284451"/>
    </source>
</evidence>
<organism evidence="3 7">
    <name type="scientific">Paenirhodobacter populi</name>
    <dbReference type="NCBI Taxonomy" id="2306993"/>
    <lineage>
        <taxon>Bacteria</taxon>
        <taxon>Pseudomonadati</taxon>
        <taxon>Pseudomonadota</taxon>
        <taxon>Alphaproteobacteria</taxon>
        <taxon>Rhodobacterales</taxon>
        <taxon>Rhodobacter group</taxon>
        <taxon>Paenirhodobacter</taxon>
    </lineage>
</organism>
<evidence type="ECO:0000313" key="9">
    <source>
        <dbReference type="Proteomes" id="UP000285710"/>
    </source>
</evidence>
<evidence type="ECO:0000256" key="1">
    <source>
        <dbReference type="SAM" id="Phobius"/>
    </source>
</evidence>
<keyword evidence="1" id="KW-0472">Membrane</keyword>
<dbReference type="AlphaFoldDB" id="A0A443JPZ3"/>
<proteinExistence type="predicted"/>
<dbReference type="Proteomes" id="UP000285295">
    <property type="component" value="Unassembled WGS sequence"/>
</dbReference>
<accession>A0A443JPZ3</accession>